<evidence type="ECO:0000313" key="1">
    <source>
        <dbReference type="EMBL" id="KAH3701770.1"/>
    </source>
</evidence>
<keyword evidence="2" id="KW-1185">Reference proteome</keyword>
<protein>
    <submittedName>
        <fullName evidence="1">Uncharacterized protein</fullName>
    </submittedName>
</protein>
<evidence type="ECO:0000313" key="2">
    <source>
        <dbReference type="Proteomes" id="UP000828390"/>
    </source>
</evidence>
<comment type="caution">
    <text evidence="1">The sequence shown here is derived from an EMBL/GenBank/DDBJ whole genome shotgun (WGS) entry which is preliminary data.</text>
</comment>
<name>A0A9D3YM60_DREPO</name>
<accession>A0A9D3YM60</accession>
<dbReference type="EMBL" id="JAIWYP010000015">
    <property type="protein sequence ID" value="KAH3701770.1"/>
    <property type="molecule type" value="Genomic_DNA"/>
</dbReference>
<reference evidence="1" key="1">
    <citation type="journal article" date="2019" name="bioRxiv">
        <title>The Genome of the Zebra Mussel, Dreissena polymorpha: A Resource for Invasive Species Research.</title>
        <authorList>
            <person name="McCartney M.A."/>
            <person name="Auch B."/>
            <person name="Kono T."/>
            <person name="Mallez S."/>
            <person name="Zhang Y."/>
            <person name="Obille A."/>
            <person name="Becker A."/>
            <person name="Abrahante J.E."/>
            <person name="Garbe J."/>
            <person name="Badalamenti J.P."/>
            <person name="Herman A."/>
            <person name="Mangelson H."/>
            <person name="Liachko I."/>
            <person name="Sullivan S."/>
            <person name="Sone E.D."/>
            <person name="Koren S."/>
            <person name="Silverstein K.A.T."/>
            <person name="Beckman K.B."/>
            <person name="Gohl D.M."/>
        </authorList>
    </citation>
    <scope>NUCLEOTIDE SEQUENCE</scope>
    <source>
        <strain evidence="1">Duluth1</strain>
        <tissue evidence="1">Whole animal</tissue>
    </source>
</reference>
<dbReference type="Proteomes" id="UP000828390">
    <property type="component" value="Unassembled WGS sequence"/>
</dbReference>
<proteinExistence type="predicted"/>
<dbReference type="AlphaFoldDB" id="A0A9D3YM60"/>
<organism evidence="1 2">
    <name type="scientific">Dreissena polymorpha</name>
    <name type="common">Zebra mussel</name>
    <name type="synonym">Mytilus polymorpha</name>
    <dbReference type="NCBI Taxonomy" id="45954"/>
    <lineage>
        <taxon>Eukaryota</taxon>
        <taxon>Metazoa</taxon>
        <taxon>Spiralia</taxon>
        <taxon>Lophotrochozoa</taxon>
        <taxon>Mollusca</taxon>
        <taxon>Bivalvia</taxon>
        <taxon>Autobranchia</taxon>
        <taxon>Heteroconchia</taxon>
        <taxon>Euheterodonta</taxon>
        <taxon>Imparidentia</taxon>
        <taxon>Neoheterodontei</taxon>
        <taxon>Myida</taxon>
        <taxon>Dreissenoidea</taxon>
        <taxon>Dreissenidae</taxon>
        <taxon>Dreissena</taxon>
    </lineage>
</organism>
<reference evidence="1" key="2">
    <citation type="submission" date="2020-11" db="EMBL/GenBank/DDBJ databases">
        <authorList>
            <person name="McCartney M.A."/>
            <person name="Auch B."/>
            <person name="Kono T."/>
            <person name="Mallez S."/>
            <person name="Becker A."/>
            <person name="Gohl D.M."/>
            <person name="Silverstein K.A.T."/>
            <person name="Koren S."/>
            <person name="Bechman K.B."/>
            <person name="Herman A."/>
            <person name="Abrahante J.E."/>
            <person name="Garbe J."/>
        </authorList>
    </citation>
    <scope>NUCLEOTIDE SEQUENCE</scope>
    <source>
        <strain evidence="1">Duluth1</strain>
        <tissue evidence="1">Whole animal</tissue>
    </source>
</reference>
<sequence length="181" mass="20634">MHDMLNRLQAITSKLPWISRCYNEQTSLDKTLFSEIRNYEENTVLTWPTIRKSQRPDGYRSNFCLRQRSDISILYHKGDIYIVWIAPVHNTGTTPLKCAKMREDGLDIGEAIRYGIFTGSGLFGGAKIGLILIDSCSDPQIRQEKILTLHLRCTGSESTTMGSMSRLPTRSLDMWVPCQVM</sequence>
<dbReference type="Gene3D" id="3.40.50.2300">
    <property type="match status" value="1"/>
</dbReference>
<gene>
    <name evidence="1" type="ORF">DPMN_076766</name>
</gene>